<dbReference type="GO" id="GO:0005509">
    <property type="term" value="F:calcium ion binding"/>
    <property type="evidence" value="ECO:0007669"/>
    <property type="project" value="UniProtKB-UniRule"/>
</dbReference>
<gene>
    <name evidence="13" type="ORF">CGOC_LOCUS9929</name>
</gene>
<dbReference type="PROSITE" id="PS50268">
    <property type="entry name" value="CADHERIN_2"/>
    <property type="match status" value="3"/>
</dbReference>
<dbReference type="InterPro" id="IPR050971">
    <property type="entry name" value="Cadherin-domain_protein"/>
</dbReference>
<keyword evidence="14" id="KW-1185">Reference proteome</keyword>
<dbReference type="PANTHER" id="PTHR24025">
    <property type="entry name" value="DESMOGLEIN FAMILY MEMBER"/>
    <property type="match status" value="1"/>
</dbReference>
<evidence type="ECO:0000256" key="1">
    <source>
        <dbReference type="ARBA" id="ARBA00004370"/>
    </source>
</evidence>
<evidence type="ECO:0000256" key="10">
    <source>
        <dbReference type="ARBA" id="ARBA00023157"/>
    </source>
</evidence>
<evidence type="ECO:0000256" key="6">
    <source>
        <dbReference type="ARBA" id="ARBA00022837"/>
    </source>
</evidence>
<dbReference type="SUPFAM" id="SSF49313">
    <property type="entry name" value="Cadherin-like"/>
    <property type="match status" value="4"/>
</dbReference>
<evidence type="ECO:0000256" key="11">
    <source>
        <dbReference type="PROSITE-ProRule" id="PRU00043"/>
    </source>
</evidence>
<dbReference type="FunFam" id="2.60.40.60:FF:000013">
    <property type="entry name" value="Cadherin EGF LAG seven-pass G-type receptor"/>
    <property type="match status" value="1"/>
</dbReference>
<reference evidence="13 14" key="1">
    <citation type="submission" date="2018-11" db="EMBL/GenBank/DDBJ databases">
        <authorList>
            <consortium name="Pathogen Informatics"/>
        </authorList>
    </citation>
    <scope>NUCLEOTIDE SEQUENCE [LARGE SCALE GENOMIC DNA]</scope>
</reference>
<accession>A0A3P7Q2U4</accession>
<evidence type="ECO:0000256" key="7">
    <source>
        <dbReference type="ARBA" id="ARBA00022889"/>
    </source>
</evidence>
<organism evidence="13 14">
    <name type="scientific">Cylicostephanus goldi</name>
    <name type="common">Nematode worm</name>
    <dbReference type="NCBI Taxonomy" id="71465"/>
    <lineage>
        <taxon>Eukaryota</taxon>
        <taxon>Metazoa</taxon>
        <taxon>Ecdysozoa</taxon>
        <taxon>Nematoda</taxon>
        <taxon>Chromadorea</taxon>
        <taxon>Rhabditida</taxon>
        <taxon>Rhabditina</taxon>
        <taxon>Rhabditomorpha</taxon>
        <taxon>Strongyloidea</taxon>
        <taxon>Strongylidae</taxon>
        <taxon>Cylicostephanus</taxon>
    </lineage>
</organism>
<dbReference type="InterPro" id="IPR002126">
    <property type="entry name" value="Cadherin-like_dom"/>
</dbReference>
<sequence>MNLIQVHFYLKSGDPTLFEVKEKTGEVFLKKGLSLGKHQLTVEAKDGAGSAGETDAHVYVYAIGSDASAPSFTQPSYVIKTAEDILPGISIGAVQATETGRITVARYLDADKNDRVVLNVQADLINGGSNHTQVVILIEDHNDNTPRFPTDLVEVTVSENQTVHSPFYIVHATDKDKRKNGAISYSIISSHPPCPVMVQPLTGQLQLTDQLDFEKIRDYSIRIKAQDHGVPPRSSNMTLVLHVSDFNDNAPVFERKSYEAEVPENSPSMAVVLKVKARDEDSRENGRIQYRITNGSSVSSFWNP</sequence>
<dbReference type="GO" id="GO:0030855">
    <property type="term" value="P:epithelial cell differentiation"/>
    <property type="evidence" value="ECO:0007669"/>
    <property type="project" value="UniProtKB-ARBA"/>
</dbReference>
<dbReference type="AlphaFoldDB" id="A0A3P7Q2U4"/>
<keyword evidence="9" id="KW-0472">Membrane</keyword>
<dbReference type="Gene3D" id="2.60.40.60">
    <property type="entry name" value="Cadherins"/>
    <property type="match status" value="3"/>
</dbReference>
<evidence type="ECO:0000259" key="12">
    <source>
        <dbReference type="PROSITE" id="PS50268"/>
    </source>
</evidence>
<dbReference type="PRINTS" id="PR00205">
    <property type="entry name" value="CADHERIN"/>
</dbReference>
<protein>
    <recommendedName>
        <fullName evidence="12">Cadherin domain-containing protein</fullName>
    </recommendedName>
</protein>
<keyword evidence="8" id="KW-1133">Transmembrane helix</keyword>
<dbReference type="PANTHER" id="PTHR24025:SF23">
    <property type="entry name" value="NEURAL-CADHERIN"/>
    <property type="match status" value="1"/>
</dbReference>
<comment type="subcellular location">
    <subcellularLocation>
        <location evidence="1">Membrane</location>
    </subcellularLocation>
</comment>
<evidence type="ECO:0000256" key="2">
    <source>
        <dbReference type="ARBA" id="ARBA00022536"/>
    </source>
</evidence>
<keyword evidence="6 11" id="KW-0106">Calcium</keyword>
<keyword evidence="7" id="KW-0130">Cell adhesion</keyword>
<keyword evidence="4" id="KW-0732">Signal</keyword>
<dbReference type="GO" id="GO:0007156">
    <property type="term" value="P:homophilic cell adhesion via plasma membrane adhesion molecules"/>
    <property type="evidence" value="ECO:0007669"/>
    <property type="project" value="InterPro"/>
</dbReference>
<dbReference type="InterPro" id="IPR020894">
    <property type="entry name" value="Cadherin_CS"/>
</dbReference>
<dbReference type="GO" id="GO:0005911">
    <property type="term" value="C:cell-cell junction"/>
    <property type="evidence" value="ECO:0007669"/>
    <property type="project" value="TreeGrafter"/>
</dbReference>
<keyword evidence="3" id="KW-0812">Transmembrane</keyword>
<evidence type="ECO:0000313" key="14">
    <source>
        <dbReference type="Proteomes" id="UP000271889"/>
    </source>
</evidence>
<evidence type="ECO:0000256" key="9">
    <source>
        <dbReference type="ARBA" id="ARBA00023136"/>
    </source>
</evidence>
<dbReference type="SMART" id="SM00112">
    <property type="entry name" value="CA"/>
    <property type="match status" value="2"/>
</dbReference>
<feature type="domain" description="Cadherin" evidence="12">
    <location>
        <begin position="32"/>
        <end position="148"/>
    </location>
</feature>
<dbReference type="Proteomes" id="UP000271889">
    <property type="component" value="Unassembled WGS sequence"/>
</dbReference>
<keyword evidence="10" id="KW-1015">Disulfide bond</keyword>
<feature type="domain" description="Cadherin" evidence="12">
    <location>
        <begin position="254"/>
        <end position="302"/>
    </location>
</feature>
<dbReference type="CDD" id="cd11304">
    <property type="entry name" value="Cadherin_repeat"/>
    <property type="match status" value="4"/>
</dbReference>
<evidence type="ECO:0000256" key="8">
    <source>
        <dbReference type="ARBA" id="ARBA00022989"/>
    </source>
</evidence>
<evidence type="ECO:0000313" key="13">
    <source>
        <dbReference type="EMBL" id="VDN24846.1"/>
    </source>
</evidence>
<evidence type="ECO:0000256" key="4">
    <source>
        <dbReference type="ARBA" id="ARBA00022729"/>
    </source>
</evidence>
<feature type="domain" description="Cadherin" evidence="12">
    <location>
        <begin position="149"/>
        <end position="253"/>
    </location>
</feature>
<evidence type="ECO:0000256" key="3">
    <source>
        <dbReference type="ARBA" id="ARBA00022692"/>
    </source>
</evidence>
<dbReference type="InterPro" id="IPR015919">
    <property type="entry name" value="Cadherin-like_sf"/>
</dbReference>
<dbReference type="Pfam" id="PF00028">
    <property type="entry name" value="Cadherin"/>
    <property type="match status" value="1"/>
</dbReference>
<dbReference type="OrthoDB" id="6252479at2759"/>
<evidence type="ECO:0000256" key="5">
    <source>
        <dbReference type="ARBA" id="ARBA00022737"/>
    </source>
</evidence>
<keyword evidence="2" id="KW-0245">EGF-like domain</keyword>
<dbReference type="EMBL" id="UYRV01108997">
    <property type="protein sequence ID" value="VDN24846.1"/>
    <property type="molecule type" value="Genomic_DNA"/>
</dbReference>
<dbReference type="GO" id="GO:0005886">
    <property type="term" value="C:plasma membrane"/>
    <property type="evidence" value="ECO:0007669"/>
    <property type="project" value="InterPro"/>
</dbReference>
<proteinExistence type="predicted"/>
<dbReference type="PROSITE" id="PS00232">
    <property type="entry name" value="CADHERIN_1"/>
    <property type="match status" value="1"/>
</dbReference>
<keyword evidence="5" id="KW-0677">Repeat</keyword>
<name>A0A3P7Q2U4_CYLGO</name>